<dbReference type="EMBL" id="JAPEIS010000002">
    <property type="protein sequence ID" value="KAJ8068880.1"/>
    <property type="molecule type" value="Genomic_DNA"/>
</dbReference>
<feature type="compositionally biased region" description="Acidic residues" evidence="1">
    <location>
        <begin position="599"/>
        <end position="636"/>
    </location>
</feature>
<name>A0A9X0DNP7_9HELO</name>
<dbReference type="InterPro" id="IPR013087">
    <property type="entry name" value="Znf_C2H2_type"/>
</dbReference>
<dbReference type="AlphaFoldDB" id="A0A9X0DNP7"/>
<organism evidence="3 4">
    <name type="scientific">Sclerotinia nivalis</name>
    <dbReference type="NCBI Taxonomy" id="352851"/>
    <lineage>
        <taxon>Eukaryota</taxon>
        <taxon>Fungi</taxon>
        <taxon>Dikarya</taxon>
        <taxon>Ascomycota</taxon>
        <taxon>Pezizomycotina</taxon>
        <taxon>Leotiomycetes</taxon>
        <taxon>Helotiales</taxon>
        <taxon>Sclerotiniaceae</taxon>
        <taxon>Sclerotinia</taxon>
    </lineage>
</organism>
<dbReference type="Proteomes" id="UP001152300">
    <property type="component" value="Unassembled WGS sequence"/>
</dbReference>
<reference evidence="3" key="1">
    <citation type="submission" date="2022-11" db="EMBL/GenBank/DDBJ databases">
        <title>Genome Resource of Sclerotinia nivalis Strain SnTB1, a Plant Pathogen Isolated from American Ginseng.</title>
        <authorList>
            <person name="Fan S."/>
        </authorList>
    </citation>
    <scope>NUCLEOTIDE SEQUENCE</scope>
    <source>
        <strain evidence="3">SnTB1</strain>
    </source>
</reference>
<evidence type="ECO:0000259" key="2">
    <source>
        <dbReference type="PROSITE" id="PS00028"/>
    </source>
</evidence>
<evidence type="ECO:0000313" key="3">
    <source>
        <dbReference type="EMBL" id="KAJ8068880.1"/>
    </source>
</evidence>
<proteinExistence type="predicted"/>
<keyword evidence="4" id="KW-1185">Reference proteome</keyword>
<feature type="region of interest" description="Disordered" evidence="1">
    <location>
        <begin position="584"/>
        <end position="649"/>
    </location>
</feature>
<gene>
    <name evidence="3" type="ORF">OCU04_002564</name>
</gene>
<dbReference type="PROSITE" id="PS00028">
    <property type="entry name" value="ZINC_FINGER_C2H2_1"/>
    <property type="match status" value="1"/>
</dbReference>
<sequence>MTTNTPPTFNYKAPIDKGGGKFLIEPNFSSSEPLNKHLAIARNSEIPKLLRVKGALTEAENASMLYHHLKTNETAYLGTERNNRTTAGYLDPKSYHQKSPKAYAAAVKAQKLALQRDDKRPSESKLEMILGGGRRANPRCYKLGFTVNPQALAAGSAPVNKFILENQAYVIDFLKSITEALIGPVETIVSAEELDLVAKQREIDVPFTFGSAANYLFTSLQLNYSDLDQTSLQSALGSVGGLHVDANDSPNHWTSLLCLSNMPSNYFGGRSAITSIRTYTEFPPKGKGVLVFRAVHPHLSIGPAQMEEHSARKPWHFEMPEGDEELDPARYITSRCMAVAYPKEHIMKKSPEIQRNLTPLLYKQRPDTKTNTPEKLPEALLAFGTKENQATWYAMAEAKNQARNVQNDSLFVPLTAAEIAHNHRYSLEDGSIATPDVSRIQNTLLGNSATAKDSTHHKNWEASNEFNKELLSQRFFPTTRKSGGTSWTSKGGPIKLVEQSEIGYTVQKLELELASNTTTGKSKKLKLDTSTQRQTQFEAAAREKFGKRPFKCDHCSARFPAVKKCERHHISKHAKDCEWEAVKPSLDPKSFPKSASANENEDVDMEEEEEEEEDNVGDYTEEDVENSEEENNESDEELIHAGQKRKRQG</sequence>
<protein>
    <recommendedName>
        <fullName evidence="2">C2H2-type domain-containing protein</fullName>
    </recommendedName>
</protein>
<feature type="domain" description="C2H2-type" evidence="2">
    <location>
        <begin position="552"/>
        <end position="573"/>
    </location>
</feature>
<evidence type="ECO:0000256" key="1">
    <source>
        <dbReference type="SAM" id="MobiDB-lite"/>
    </source>
</evidence>
<dbReference type="OrthoDB" id="3061143at2759"/>
<accession>A0A9X0DNP7</accession>
<evidence type="ECO:0000313" key="4">
    <source>
        <dbReference type="Proteomes" id="UP001152300"/>
    </source>
</evidence>
<comment type="caution">
    <text evidence="3">The sequence shown here is derived from an EMBL/GenBank/DDBJ whole genome shotgun (WGS) entry which is preliminary data.</text>
</comment>